<evidence type="ECO:0000256" key="2">
    <source>
        <dbReference type="ARBA" id="ARBA00022451"/>
    </source>
</evidence>
<dbReference type="GO" id="GO:0042612">
    <property type="term" value="C:MHC class I protein complex"/>
    <property type="evidence" value="ECO:0007669"/>
    <property type="project" value="UniProtKB-KW"/>
</dbReference>
<feature type="non-terminal residue" evidence="11">
    <location>
        <position position="1"/>
    </location>
</feature>
<dbReference type="Pfam" id="PF00129">
    <property type="entry name" value="MHC_I"/>
    <property type="match status" value="1"/>
</dbReference>
<comment type="subcellular location">
    <subcellularLocation>
        <location evidence="1">Membrane</location>
        <topology evidence="1">Single-pass type I membrane protein</topology>
    </subcellularLocation>
</comment>
<keyword evidence="5" id="KW-0391">Immunity</keyword>
<dbReference type="AlphaFoldDB" id="A9XM72"/>
<organism evidence="11">
    <name type="scientific">Sphenodon punctatus</name>
    <name type="common">Tuatara</name>
    <name type="synonym">Hatteria punctata</name>
    <dbReference type="NCBI Taxonomy" id="8508"/>
    <lineage>
        <taxon>Eukaryota</taxon>
        <taxon>Metazoa</taxon>
        <taxon>Chordata</taxon>
        <taxon>Craniata</taxon>
        <taxon>Vertebrata</taxon>
        <taxon>Euteleostomi</taxon>
        <taxon>Lepidosauria</taxon>
        <taxon>Sphenodontia</taxon>
        <taxon>Sphenodontidae</taxon>
        <taxon>Sphenodon</taxon>
    </lineage>
</organism>
<dbReference type="InterPro" id="IPR011161">
    <property type="entry name" value="MHC_I-like_Ag-recog"/>
</dbReference>
<evidence type="ECO:0000256" key="8">
    <source>
        <dbReference type="ARBA" id="ARBA00023157"/>
    </source>
</evidence>
<keyword evidence="7" id="KW-0472">Membrane</keyword>
<evidence type="ECO:0000256" key="5">
    <source>
        <dbReference type="ARBA" id="ARBA00022859"/>
    </source>
</evidence>
<keyword evidence="3" id="KW-0812">Transmembrane</keyword>
<evidence type="ECO:0000256" key="6">
    <source>
        <dbReference type="ARBA" id="ARBA00022989"/>
    </source>
</evidence>
<feature type="non-terminal residue" evidence="11">
    <location>
        <position position="78"/>
    </location>
</feature>
<dbReference type="Gene3D" id="3.30.500.10">
    <property type="entry name" value="MHC class I-like antigen recognition-like"/>
    <property type="match status" value="1"/>
</dbReference>
<reference evidence="11" key="1">
    <citation type="journal article" date="2007" name="J. Hered.">
        <title>Two patterns of variation among MHC class I loci in Tuatara (Sphenodon punctatus).</title>
        <authorList>
            <person name="Miller H.C."/>
            <person name="Andrews-Cookson M."/>
            <person name="Daugherty C.H."/>
        </authorList>
    </citation>
    <scope>NUCLEOTIDE SEQUENCE</scope>
</reference>
<keyword evidence="8" id="KW-1015">Disulfide bond</keyword>
<name>A9XM72_SPHPU</name>
<evidence type="ECO:0000256" key="7">
    <source>
        <dbReference type="ARBA" id="ARBA00023136"/>
    </source>
</evidence>
<evidence type="ECO:0000256" key="9">
    <source>
        <dbReference type="ARBA" id="ARBA00023180"/>
    </source>
</evidence>
<dbReference type="InterPro" id="IPR050208">
    <property type="entry name" value="MHC_class-I_related"/>
</dbReference>
<keyword evidence="9" id="KW-0325">Glycoprotein</keyword>
<dbReference type="InterPro" id="IPR037055">
    <property type="entry name" value="MHC_I-like_Ag-recog_sf"/>
</dbReference>
<accession>A9XM72</accession>
<dbReference type="EMBL" id="EF546409">
    <property type="protein sequence ID" value="ABU50861.1"/>
    <property type="molecule type" value="Genomic_DNA"/>
</dbReference>
<dbReference type="PANTHER" id="PTHR16675">
    <property type="entry name" value="MHC CLASS I-RELATED"/>
    <property type="match status" value="1"/>
</dbReference>
<dbReference type="GO" id="GO:0002474">
    <property type="term" value="P:antigen processing and presentation of peptide antigen via MHC class I"/>
    <property type="evidence" value="ECO:0007669"/>
    <property type="project" value="UniProtKB-KW"/>
</dbReference>
<feature type="domain" description="MHC class I-like antigen recognition-like" evidence="10">
    <location>
        <begin position="3"/>
        <end position="77"/>
    </location>
</feature>
<dbReference type="InterPro" id="IPR011162">
    <property type="entry name" value="MHC_I/II-like_Ag-recog"/>
</dbReference>
<evidence type="ECO:0000313" key="11">
    <source>
        <dbReference type="EMBL" id="ABU50861.1"/>
    </source>
</evidence>
<sequence>GLDPGAGLPEFMVVGYVDEAPIYWFDSKRRQSESRAAWVAQNEGPQYWERQTQILQGDQAQFRANLATLRERYNQSQT</sequence>
<keyword evidence="2" id="KW-0490">MHC I</keyword>
<dbReference type="PANTHER" id="PTHR16675:SF242">
    <property type="entry name" value="MAJOR HISTOCOMPATIBILITY COMPLEX CLASS I-RELATED GENE PROTEIN"/>
    <property type="match status" value="1"/>
</dbReference>
<gene>
    <name evidence="11" type="primary">Sppu-U</name>
</gene>
<protein>
    <submittedName>
        <fullName evidence="11">MHC class I antigen</fullName>
    </submittedName>
</protein>
<proteinExistence type="predicted"/>
<dbReference type="GO" id="GO:0009897">
    <property type="term" value="C:external side of plasma membrane"/>
    <property type="evidence" value="ECO:0007669"/>
    <property type="project" value="TreeGrafter"/>
</dbReference>
<dbReference type="SUPFAM" id="SSF54452">
    <property type="entry name" value="MHC antigen-recognition domain"/>
    <property type="match status" value="1"/>
</dbReference>
<evidence type="ECO:0000256" key="1">
    <source>
        <dbReference type="ARBA" id="ARBA00004479"/>
    </source>
</evidence>
<evidence type="ECO:0000256" key="3">
    <source>
        <dbReference type="ARBA" id="ARBA00022692"/>
    </source>
</evidence>
<keyword evidence="6" id="KW-1133">Transmembrane helix</keyword>
<dbReference type="GO" id="GO:0006955">
    <property type="term" value="P:immune response"/>
    <property type="evidence" value="ECO:0007669"/>
    <property type="project" value="TreeGrafter"/>
</dbReference>
<evidence type="ECO:0000259" key="10">
    <source>
        <dbReference type="Pfam" id="PF00129"/>
    </source>
</evidence>
<dbReference type="GO" id="GO:0005615">
    <property type="term" value="C:extracellular space"/>
    <property type="evidence" value="ECO:0007669"/>
    <property type="project" value="TreeGrafter"/>
</dbReference>
<evidence type="ECO:0000256" key="4">
    <source>
        <dbReference type="ARBA" id="ARBA00022729"/>
    </source>
</evidence>
<keyword evidence="4" id="KW-0732">Signal</keyword>